<dbReference type="GO" id="GO:0055085">
    <property type="term" value="P:transmembrane transport"/>
    <property type="evidence" value="ECO:0007669"/>
    <property type="project" value="InterPro"/>
</dbReference>
<dbReference type="Pfam" id="PF03480">
    <property type="entry name" value="DctP"/>
    <property type="match status" value="1"/>
</dbReference>
<dbReference type="PANTHER" id="PTHR33376:SF15">
    <property type="entry name" value="BLL6794 PROTEIN"/>
    <property type="match status" value="1"/>
</dbReference>
<name>A0A1Y5RQA1_9RHOB</name>
<evidence type="ECO:0000313" key="6">
    <source>
        <dbReference type="Proteomes" id="UP000193900"/>
    </source>
</evidence>
<evidence type="ECO:0000256" key="4">
    <source>
        <dbReference type="SAM" id="SignalP"/>
    </source>
</evidence>
<dbReference type="Gene3D" id="3.40.190.170">
    <property type="entry name" value="Bacterial extracellular solute-binding protein, family 7"/>
    <property type="match status" value="1"/>
</dbReference>
<dbReference type="InterPro" id="IPR038404">
    <property type="entry name" value="TRAP_DctP_sf"/>
</dbReference>
<feature type="chain" id="PRO_5012554373" evidence="4">
    <location>
        <begin position="28"/>
        <end position="360"/>
    </location>
</feature>
<keyword evidence="2 4" id="KW-0732">Signal</keyword>
<dbReference type="InterPro" id="IPR018389">
    <property type="entry name" value="DctP_fam"/>
</dbReference>
<dbReference type="NCBIfam" id="NF037995">
    <property type="entry name" value="TRAP_S1"/>
    <property type="match status" value="1"/>
</dbReference>
<reference evidence="5 6" key="1">
    <citation type="submission" date="2017-03" db="EMBL/GenBank/DDBJ databases">
        <authorList>
            <person name="Afonso C.L."/>
            <person name="Miller P.J."/>
            <person name="Scott M.A."/>
            <person name="Spackman E."/>
            <person name="Goraichik I."/>
            <person name="Dimitrov K.M."/>
            <person name="Suarez D.L."/>
            <person name="Swayne D.E."/>
        </authorList>
    </citation>
    <scope>NUCLEOTIDE SEQUENCE [LARGE SCALE GENOMIC DNA]</scope>
    <source>
        <strain evidence="5 6">CECT 7023</strain>
    </source>
</reference>
<dbReference type="OrthoDB" id="6114763at2"/>
<dbReference type="EMBL" id="FWFZ01000001">
    <property type="protein sequence ID" value="SLN19931.1"/>
    <property type="molecule type" value="Genomic_DNA"/>
</dbReference>
<sequence>MNMNRRQAVAGMISLTSPLVLGSRAFAQDTINLTISSSHPTAIAWVTPLHTVIVEKSNAMLEERGSNYRINWTEAYGGSLYDFNDTLEAVSQQLTDMGWIGSIWEPSTLPLQNIMYSVPFNTQTVDQAINTMNRLNDSEEAMKREWTSQDITFFGSCVSDGYHLFTKTPIEQLSDLEGMRLLGVPVCAPWVEAVGATLVNTGIPAMYGQLQTGVGEGTILIGTGAYPLKLHEQAPFVTRVNTGPLTFGGFGVNTDTFNSLPEDVQEVIAELGREYSIENARLIEEREALFFDKFVEEGATVTAMPDEQKLEWVNRMPPLGQLWADGLEERGIPGRDILVKYMATVQEEGGVPLRDWAADL</sequence>
<proteinExistence type="predicted"/>
<dbReference type="PANTHER" id="PTHR33376">
    <property type="match status" value="1"/>
</dbReference>
<evidence type="ECO:0000256" key="2">
    <source>
        <dbReference type="ARBA" id="ARBA00022729"/>
    </source>
</evidence>
<gene>
    <name evidence="5" type="ORF">ROA7023_00498</name>
</gene>
<dbReference type="AlphaFoldDB" id="A0A1Y5RQA1"/>
<keyword evidence="3" id="KW-0574">Periplasm</keyword>
<feature type="signal peptide" evidence="4">
    <location>
        <begin position="1"/>
        <end position="27"/>
    </location>
</feature>
<comment type="subcellular location">
    <subcellularLocation>
        <location evidence="1">Periplasm</location>
    </subcellularLocation>
</comment>
<dbReference type="CDD" id="cd13666">
    <property type="entry name" value="PBP2_TRAP_DctP_like_1"/>
    <property type="match status" value="1"/>
</dbReference>
<protein>
    <submittedName>
        <fullName evidence="5">Bacterial extracellular solute-binding protein, family 7</fullName>
    </submittedName>
</protein>
<dbReference type="GO" id="GO:0042597">
    <property type="term" value="C:periplasmic space"/>
    <property type="evidence" value="ECO:0007669"/>
    <property type="project" value="UniProtKB-SubCell"/>
</dbReference>
<evidence type="ECO:0000256" key="3">
    <source>
        <dbReference type="ARBA" id="ARBA00022764"/>
    </source>
</evidence>
<keyword evidence="6" id="KW-1185">Reference proteome</keyword>
<evidence type="ECO:0000313" key="5">
    <source>
        <dbReference type="EMBL" id="SLN19931.1"/>
    </source>
</evidence>
<dbReference type="Proteomes" id="UP000193900">
    <property type="component" value="Unassembled WGS sequence"/>
</dbReference>
<evidence type="ECO:0000256" key="1">
    <source>
        <dbReference type="ARBA" id="ARBA00004418"/>
    </source>
</evidence>
<accession>A0A1Y5RQA1</accession>
<dbReference type="RefSeq" id="WP_085877397.1">
    <property type="nucleotide sequence ID" value="NZ_FWFZ01000001.1"/>
</dbReference>
<organism evidence="5 6">
    <name type="scientific">Roseisalinus antarcticus</name>
    <dbReference type="NCBI Taxonomy" id="254357"/>
    <lineage>
        <taxon>Bacteria</taxon>
        <taxon>Pseudomonadati</taxon>
        <taxon>Pseudomonadota</taxon>
        <taxon>Alphaproteobacteria</taxon>
        <taxon>Rhodobacterales</taxon>
        <taxon>Roseobacteraceae</taxon>
        <taxon>Roseisalinus</taxon>
    </lineage>
</organism>